<dbReference type="AlphaFoldDB" id="A0A3G6IWW6"/>
<organism evidence="1 2">
    <name type="scientific">Corynebacterium pseudopelargi</name>
    <dbReference type="NCBI Taxonomy" id="2080757"/>
    <lineage>
        <taxon>Bacteria</taxon>
        <taxon>Bacillati</taxon>
        <taxon>Actinomycetota</taxon>
        <taxon>Actinomycetes</taxon>
        <taxon>Mycobacteriales</taxon>
        <taxon>Corynebacteriaceae</taxon>
        <taxon>Corynebacterium</taxon>
    </lineage>
</organism>
<reference evidence="1 2" key="1">
    <citation type="submission" date="2018-11" db="EMBL/GenBank/DDBJ databases">
        <authorList>
            <person name="Kleinhagauer T."/>
            <person name="Glaeser S.P."/>
            <person name="Spergser J."/>
            <person name="Ruckert C."/>
            <person name="Kaempfer P."/>
            <person name="Busse H.-J."/>
        </authorList>
    </citation>
    <scope>NUCLEOTIDE SEQUENCE [LARGE SCALE GENOMIC DNA]</scope>
    <source>
        <strain evidence="1 2">812CH</strain>
    </source>
</reference>
<dbReference type="EMBL" id="CP033898">
    <property type="protein sequence ID" value="AZA10157.1"/>
    <property type="molecule type" value="Genomic_DNA"/>
</dbReference>
<accession>A0A3G6IWW6</accession>
<sequence>MLGGSAAAGPWNKGVLNYVGGKIWTPFAGDLLRIRSSTPSADSHIKAQRVSFSLNAIGELEKPFSRNRKLRFGSFEKLRQC</sequence>
<gene>
    <name evidence="1" type="ORF">CPPEL_10290</name>
</gene>
<evidence type="ECO:0000313" key="2">
    <source>
        <dbReference type="Proteomes" id="UP000271426"/>
    </source>
</evidence>
<proteinExistence type="predicted"/>
<evidence type="ECO:0000313" key="1">
    <source>
        <dbReference type="EMBL" id="AZA10157.1"/>
    </source>
</evidence>
<dbReference type="Proteomes" id="UP000271426">
    <property type="component" value="Chromosome"/>
</dbReference>
<protein>
    <submittedName>
        <fullName evidence="1">Uncharacterized protein</fullName>
    </submittedName>
</protein>
<name>A0A3G6IWW6_9CORY</name>
<keyword evidence="2" id="KW-1185">Reference proteome</keyword>
<dbReference type="KEGG" id="cpso:CPPEL_10290"/>